<evidence type="ECO:0000313" key="3">
    <source>
        <dbReference type="Proteomes" id="UP000192521"/>
    </source>
</evidence>
<gene>
    <name evidence="2" type="ORF">B2M27_20065</name>
</gene>
<keyword evidence="1" id="KW-1133">Transmembrane helix</keyword>
<organism evidence="2 3">
    <name type="scientific">Kluyvera intermedia</name>
    <name type="common">Enterobacter intermedius</name>
    <dbReference type="NCBI Taxonomy" id="61648"/>
    <lineage>
        <taxon>Bacteria</taxon>
        <taxon>Pseudomonadati</taxon>
        <taxon>Pseudomonadota</taxon>
        <taxon>Gammaproteobacteria</taxon>
        <taxon>Enterobacterales</taxon>
        <taxon>Enterobacteriaceae</taxon>
        <taxon>Kluyvera</taxon>
    </lineage>
</organism>
<keyword evidence="3" id="KW-1185">Reference proteome</keyword>
<evidence type="ECO:0000256" key="1">
    <source>
        <dbReference type="SAM" id="Phobius"/>
    </source>
</evidence>
<name>A0ABX3UAG8_KLUIN</name>
<feature type="transmembrane region" description="Helical" evidence="1">
    <location>
        <begin position="42"/>
        <end position="62"/>
    </location>
</feature>
<reference evidence="2 3" key="1">
    <citation type="submission" date="2017-02" db="EMBL/GenBank/DDBJ databases">
        <title>Draft genome sequence of a Kluyvera intermedia isolate from a patient with a pancreatic abscess.</title>
        <authorList>
            <person name="Thele R."/>
        </authorList>
    </citation>
    <scope>NUCLEOTIDE SEQUENCE [LARGE SCALE GENOMIC DNA]</scope>
    <source>
        <strain evidence="2 3">FOSA7093</strain>
    </source>
</reference>
<keyword evidence="1" id="KW-0472">Membrane</keyword>
<dbReference type="Proteomes" id="UP000192521">
    <property type="component" value="Unassembled WGS sequence"/>
</dbReference>
<accession>A0ABX3UAG8</accession>
<proteinExistence type="predicted"/>
<comment type="caution">
    <text evidence="2">The sequence shown here is derived from an EMBL/GenBank/DDBJ whole genome shotgun (WGS) entry which is preliminary data.</text>
</comment>
<sequence>MRKIKNRVFFYNAIFALSAIDRDQENYLMASLCTIEIKNNEAFLFLLNRYTFSLCMFVFITFSS</sequence>
<protein>
    <submittedName>
        <fullName evidence="2">Uncharacterized protein</fullName>
    </submittedName>
</protein>
<evidence type="ECO:0000313" key="2">
    <source>
        <dbReference type="EMBL" id="ORJ48518.1"/>
    </source>
</evidence>
<dbReference type="EMBL" id="MWPR01000038">
    <property type="protein sequence ID" value="ORJ48518.1"/>
    <property type="molecule type" value="Genomic_DNA"/>
</dbReference>
<keyword evidence="1" id="KW-0812">Transmembrane</keyword>